<evidence type="ECO:0000313" key="6">
    <source>
        <dbReference type="Proteomes" id="UP000030680"/>
    </source>
</evidence>
<evidence type="ECO:0000259" key="4">
    <source>
        <dbReference type="PROSITE" id="PS50846"/>
    </source>
</evidence>
<dbReference type="Gramene" id="EME25879">
    <property type="protein sequence ID" value="EME25879"/>
    <property type="gene ID" value="Gasu_64630"/>
</dbReference>
<evidence type="ECO:0000256" key="3">
    <source>
        <dbReference type="SAM" id="Phobius"/>
    </source>
</evidence>
<feature type="transmembrane region" description="Helical" evidence="3">
    <location>
        <begin position="814"/>
        <end position="832"/>
    </location>
</feature>
<keyword evidence="2" id="KW-1278">Translocase</keyword>
<dbReference type="InterPro" id="IPR006121">
    <property type="entry name" value="HMA_dom"/>
</dbReference>
<name>M2XR39_GALSU</name>
<dbReference type="RefSeq" id="XP_005702399.1">
    <property type="nucleotide sequence ID" value="XM_005702342.1"/>
</dbReference>
<dbReference type="Gene3D" id="3.30.70.100">
    <property type="match status" value="2"/>
</dbReference>
<dbReference type="Proteomes" id="UP000030680">
    <property type="component" value="Unassembled WGS sequence"/>
</dbReference>
<keyword evidence="1" id="KW-0479">Metal-binding</keyword>
<dbReference type="eggNOG" id="KOG0207">
    <property type="taxonomic scope" value="Eukaryota"/>
</dbReference>
<dbReference type="PROSITE" id="PS50846">
    <property type="entry name" value="HMA_2"/>
    <property type="match status" value="1"/>
</dbReference>
<evidence type="ECO:0000256" key="2">
    <source>
        <dbReference type="ARBA" id="ARBA00022967"/>
    </source>
</evidence>
<dbReference type="FunFam" id="3.30.70.100:FF:000001">
    <property type="entry name" value="ATPase copper transporting beta"/>
    <property type="match status" value="1"/>
</dbReference>
<dbReference type="GeneID" id="17084871"/>
<protein>
    <submittedName>
        <fullName evidence="5">Cu2+-exporting P-type ATPase</fullName>
    </submittedName>
</protein>
<dbReference type="KEGG" id="gsl:Gasu_64630"/>
<dbReference type="GO" id="GO:0005507">
    <property type="term" value="F:copper ion binding"/>
    <property type="evidence" value="ECO:0007669"/>
    <property type="project" value="TreeGrafter"/>
</dbReference>
<evidence type="ECO:0000256" key="1">
    <source>
        <dbReference type="ARBA" id="ARBA00022723"/>
    </source>
</evidence>
<accession>M2XR39</accession>
<dbReference type="PROSITE" id="PS01047">
    <property type="entry name" value="HMA_1"/>
    <property type="match status" value="1"/>
</dbReference>
<dbReference type="PANTHER" id="PTHR43520">
    <property type="entry name" value="ATP7, ISOFORM B"/>
    <property type="match status" value="1"/>
</dbReference>
<keyword evidence="3" id="KW-0472">Membrane</keyword>
<feature type="domain" description="HMA" evidence="4">
    <location>
        <begin position="561"/>
        <end position="627"/>
    </location>
</feature>
<keyword evidence="3" id="KW-1133">Transmembrane helix</keyword>
<dbReference type="GO" id="GO:0016020">
    <property type="term" value="C:membrane"/>
    <property type="evidence" value="ECO:0007669"/>
    <property type="project" value="TreeGrafter"/>
</dbReference>
<dbReference type="InterPro" id="IPR036163">
    <property type="entry name" value="HMA_dom_sf"/>
</dbReference>
<feature type="transmembrane region" description="Helical" evidence="3">
    <location>
        <begin position="775"/>
        <end position="794"/>
    </location>
</feature>
<feature type="transmembrane region" description="Helical" evidence="3">
    <location>
        <begin position="852"/>
        <end position="874"/>
    </location>
</feature>
<evidence type="ECO:0000313" key="5">
    <source>
        <dbReference type="EMBL" id="EME25879.1"/>
    </source>
</evidence>
<dbReference type="CDD" id="cd00371">
    <property type="entry name" value="HMA"/>
    <property type="match status" value="2"/>
</dbReference>
<feature type="non-terminal residue" evidence="5">
    <location>
        <position position="901"/>
    </location>
</feature>
<dbReference type="AlphaFoldDB" id="M2XR39"/>
<gene>
    <name evidence="5" type="ORF">Gasu_64630</name>
</gene>
<reference evidence="6" key="1">
    <citation type="journal article" date="2013" name="Science">
        <title>Gene transfer from bacteria and archaea facilitated evolution of an extremophilic eukaryote.</title>
        <authorList>
            <person name="Schonknecht G."/>
            <person name="Chen W.H."/>
            <person name="Ternes C.M."/>
            <person name="Barbier G.G."/>
            <person name="Shrestha R.P."/>
            <person name="Stanke M."/>
            <person name="Brautigam A."/>
            <person name="Baker B.J."/>
            <person name="Banfield J.F."/>
            <person name="Garavito R.M."/>
            <person name="Carr K."/>
            <person name="Wilkerson C."/>
            <person name="Rensing S.A."/>
            <person name="Gagneul D."/>
            <person name="Dickenson N.E."/>
            <person name="Oesterhelt C."/>
            <person name="Lercher M.J."/>
            <person name="Weber A.P."/>
        </authorList>
    </citation>
    <scope>NUCLEOTIDE SEQUENCE [LARGE SCALE GENOMIC DNA]</scope>
    <source>
        <strain evidence="6">074W</strain>
    </source>
</reference>
<organism evidence="5 6">
    <name type="scientific">Galdieria sulphuraria</name>
    <name type="common">Red alga</name>
    <dbReference type="NCBI Taxonomy" id="130081"/>
    <lineage>
        <taxon>Eukaryota</taxon>
        <taxon>Rhodophyta</taxon>
        <taxon>Bangiophyceae</taxon>
        <taxon>Galdieriales</taxon>
        <taxon>Galdieriaceae</taxon>
        <taxon>Galdieria</taxon>
    </lineage>
</organism>
<proteinExistence type="predicted"/>
<keyword evidence="3" id="KW-0812">Transmembrane</keyword>
<dbReference type="GO" id="GO:0043682">
    <property type="term" value="F:P-type divalent copper transporter activity"/>
    <property type="evidence" value="ECO:0007669"/>
    <property type="project" value="TreeGrafter"/>
</dbReference>
<keyword evidence="6" id="KW-1185">Reference proteome</keyword>
<dbReference type="Pfam" id="PF00403">
    <property type="entry name" value="HMA"/>
    <property type="match status" value="1"/>
</dbReference>
<dbReference type="OrthoDB" id="432719at2759"/>
<dbReference type="GO" id="GO:0055070">
    <property type="term" value="P:copper ion homeostasis"/>
    <property type="evidence" value="ECO:0007669"/>
    <property type="project" value="TreeGrafter"/>
</dbReference>
<sequence>MDLVLMKIEGLKCNGCVRKLKEEFELVSEVVSVETVDLQTKLAAVCTQPETPYFVLESAISNCNTKLENIETVSACFALETLHRERTFLLQIEPLRCSSCVKVVKGAVEKLCGQLVYSSIENKLVVVKIPVEVDADNFITKVKEETGKQVTSVLELGLGLLGKAIVSSEFTAEDDQNTTFEYVFKLTNDLQELEMREDWIRNVLEEKLGMTNIHLPKEPSHLFFAESASKVVFDDMNEAMKEIDFDLDWFLCYQDLEEDFVGSSSMNVRNARIRLSPLISCSHCREKISSLLNNALQVNEVEFSDNPYDGCFRVELYSIWGFHSLEKIFHAFSRAWIPLEAISSFADFCQNLSSCNNAKELVVDCNTMEMCKRDKLVESIASSTGVFFVQKNYSEMVLLRIVYNESVVSQSEILEKIVSLGFRVDVSRDCSILSSVSNAESTNNPKVGTLNIVKRYNCGCNKPNCCCLSLPLKEMKDHSDEALSFTEIVFKDSGSPRAVDELATYLSCRSCHFNKEQKTQCEVLQKMDEEEIVVCTDSPICTLSSTDTPQSFQYQREKKTAKLATTVSGMSCASCVGAIENCLKRYDGIVNVSIGLITSMANIEFIADKISPEEIQRAIESLGYEVSTPKVIDSERDSEELVFGLQVTDGSVADSICQILKEQPEVEHFQKESMIMNDTVEHVLPTQHFPFSLLFPKSKMLTYRIIVHLDENEVMKWRLSDSKECKNGEHVNPKIRLMRLLHARNLECTVVSGNTSKEAHHSQLRKRLEMEANKLLLRCIVSAIFTIPIMIFSFGLANHVRGVNTRLGKSQITVAYLVEWILATFIQLIGGYPFYRGSYFAIFRSHRPNMDVLIALATSTIYVYSVASLIYYSIVDQPGRDIDFDSSSMLITIITFGKWLE</sequence>
<dbReference type="PANTHER" id="PTHR43520:SF8">
    <property type="entry name" value="P-TYPE CU(+) TRANSPORTER"/>
    <property type="match status" value="1"/>
</dbReference>
<dbReference type="SUPFAM" id="SSF55008">
    <property type="entry name" value="HMA, heavy metal-associated domain"/>
    <property type="match status" value="3"/>
</dbReference>
<dbReference type="EMBL" id="KB454745">
    <property type="protein sequence ID" value="EME25879.1"/>
    <property type="molecule type" value="Genomic_DNA"/>
</dbReference>
<dbReference type="STRING" id="130081.M2XR39"/>
<dbReference type="InterPro" id="IPR017969">
    <property type="entry name" value="Heavy-metal-associated_CS"/>
</dbReference>